<evidence type="ECO:0000256" key="1">
    <source>
        <dbReference type="ARBA" id="ARBA00015132"/>
    </source>
</evidence>
<protein>
    <recommendedName>
        <fullName evidence="1">UDP-glucose 6-dehydrogenase</fullName>
    </recommendedName>
</protein>
<evidence type="ECO:0000313" key="3">
    <source>
        <dbReference type="EMBL" id="AQS57171.1"/>
    </source>
</evidence>
<dbReference type="SUPFAM" id="SSF48179">
    <property type="entry name" value="6-phosphogluconate dehydrogenase C-terminal domain-like"/>
    <property type="match status" value="1"/>
</dbReference>
<reference evidence="3 4" key="1">
    <citation type="journal article" date="2015" name="Int. J. Syst. Evol. Microbiol.">
        <title>Novibacillus thermophilus gen. nov., sp. nov., a Gram-staining-negative and moderately thermophilic member of the family Thermoactinomycetaceae.</title>
        <authorList>
            <person name="Yang G."/>
            <person name="Chen J."/>
            <person name="Zhou S."/>
        </authorList>
    </citation>
    <scope>NUCLEOTIDE SEQUENCE [LARGE SCALE GENOMIC DNA]</scope>
    <source>
        <strain evidence="3 4">SG-1</strain>
    </source>
</reference>
<dbReference type="EMBL" id="CP019699">
    <property type="protein sequence ID" value="AQS57171.1"/>
    <property type="molecule type" value="Genomic_DNA"/>
</dbReference>
<dbReference type="Proteomes" id="UP000188603">
    <property type="component" value="Chromosome"/>
</dbReference>
<evidence type="ECO:0000313" key="4">
    <source>
        <dbReference type="Proteomes" id="UP000188603"/>
    </source>
</evidence>
<name>A0A1U9KAZ9_9BACL</name>
<dbReference type="Pfam" id="PF00984">
    <property type="entry name" value="UDPG_MGDP_dh"/>
    <property type="match status" value="1"/>
</dbReference>
<feature type="domain" description="UDP-glucose/GDP-mannose dehydrogenase dimerisation" evidence="2">
    <location>
        <begin position="3"/>
        <end position="32"/>
    </location>
</feature>
<keyword evidence="4" id="KW-1185">Reference proteome</keyword>
<dbReference type="InterPro" id="IPR008927">
    <property type="entry name" value="6-PGluconate_DH-like_C_sf"/>
</dbReference>
<dbReference type="InterPro" id="IPR014026">
    <property type="entry name" value="UDP-Glc/GDP-Man_DH_dimer"/>
</dbReference>
<dbReference type="AlphaFoldDB" id="A0A1U9KAZ9"/>
<gene>
    <name evidence="3" type="ORF">B0W44_16870</name>
</gene>
<dbReference type="Gene3D" id="1.10.1040.10">
    <property type="entry name" value="N-(1-d-carboxylethyl)-l-norvaline Dehydrogenase, domain 2"/>
    <property type="match status" value="1"/>
</dbReference>
<dbReference type="GO" id="GO:0051287">
    <property type="term" value="F:NAD binding"/>
    <property type="evidence" value="ECO:0007669"/>
    <property type="project" value="InterPro"/>
</dbReference>
<dbReference type="KEGG" id="ntr:B0W44_16870"/>
<evidence type="ECO:0000259" key="2">
    <source>
        <dbReference type="Pfam" id="PF00984"/>
    </source>
</evidence>
<dbReference type="GO" id="GO:0016616">
    <property type="term" value="F:oxidoreductase activity, acting on the CH-OH group of donors, NAD or NADP as acceptor"/>
    <property type="evidence" value="ECO:0007669"/>
    <property type="project" value="InterPro"/>
</dbReference>
<proteinExistence type="predicted"/>
<sequence length="32" mass="3348">MDGVRQADRPGLLNAGIGYGGICFPKDTKALI</sequence>
<dbReference type="InterPro" id="IPR013328">
    <property type="entry name" value="6PGD_dom2"/>
</dbReference>
<organism evidence="3 4">
    <name type="scientific">Novibacillus thermophilus</name>
    <dbReference type="NCBI Taxonomy" id="1471761"/>
    <lineage>
        <taxon>Bacteria</taxon>
        <taxon>Bacillati</taxon>
        <taxon>Bacillota</taxon>
        <taxon>Bacilli</taxon>
        <taxon>Bacillales</taxon>
        <taxon>Thermoactinomycetaceae</taxon>
        <taxon>Novibacillus</taxon>
    </lineage>
</organism>
<accession>A0A1U9KAZ9</accession>